<dbReference type="AlphaFoldDB" id="A0A2W5FQ60"/>
<protein>
    <submittedName>
        <fullName evidence="1">Uncharacterized protein</fullName>
    </submittedName>
</protein>
<evidence type="ECO:0000313" key="1">
    <source>
        <dbReference type="EMBL" id="PZP55947.1"/>
    </source>
</evidence>
<reference evidence="1 2" key="1">
    <citation type="submission" date="2017-08" db="EMBL/GenBank/DDBJ databases">
        <title>Infants hospitalized years apart are colonized by the same room-sourced microbial strains.</title>
        <authorList>
            <person name="Brooks B."/>
            <person name="Olm M.R."/>
            <person name="Firek B.A."/>
            <person name="Baker R."/>
            <person name="Thomas B.C."/>
            <person name="Morowitz M.J."/>
            <person name="Banfield J.F."/>
        </authorList>
    </citation>
    <scope>NUCLEOTIDE SEQUENCE [LARGE SCALE GENOMIC DNA]</scope>
    <source>
        <strain evidence="1">S2_006_000_R2_64</strain>
    </source>
</reference>
<proteinExistence type="predicted"/>
<sequence>MVKAKRVVGTRPAPEHPPLSEGDYKPYLVEAVQKIWSLEEAAFYIHERKPQIELLEQPEKLGKIGQIYDWLVNQNLEGQLIDLRNRQPPLFSPGKIMRYLWEKERHFSPRVWALYDIAEKGLVPKGIKSGVSRSNYRMAADLVRERFPNVTKVELIRFLMTLPDRIKGEGEIAYFAHSTHENLSKIIKNPKFGRAGRPKAADSVLLEAFEDDLVRELYDRLIP</sequence>
<gene>
    <name evidence="1" type="ORF">DI586_05305</name>
</gene>
<accession>A0A2W5FQ60</accession>
<name>A0A2W5FQ60_9BACT</name>
<dbReference type="Proteomes" id="UP000249739">
    <property type="component" value="Unassembled WGS sequence"/>
</dbReference>
<organism evidence="1 2">
    <name type="scientific">Micavibrio aeruginosavorus</name>
    <dbReference type="NCBI Taxonomy" id="349221"/>
    <lineage>
        <taxon>Bacteria</taxon>
        <taxon>Pseudomonadati</taxon>
        <taxon>Bdellovibrionota</taxon>
        <taxon>Bdellovibrionia</taxon>
        <taxon>Bdellovibrionales</taxon>
        <taxon>Pseudobdellovibrionaceae</taxon>
        <taxon>Micavibrio</taxon>
    </lineage>
</organism>
<comment type="caution">
    <text evidence="1">The sequence shown here is derived from an EMBL/GenBank/DDBJ whole genome shotgun (WGS) entry which is preliminary data.</text>
</comment>
<dbReference type="EMBL" id="QFOT01000044">
    <property type="protein sequence ID" value="PZP55947.1"/>
    <property type="molecule type" value="Genomic_DNA"/>
</dbReference>
<evidence type="ECO:0000313" key="2">
    <source>
        <dbReference type="Proteomes" id="UP000249739"/>
    </source>
</evidence>